<comment type="pathway">
    <text evidence="9">Cell wall biogenesis; peptidoglycan recycling.</text>
</comment>
<dbReference type="InterPro" id="IPR013221">
    <property type="entry name" value="Mur_ligase_cen"/>
</dbReference>
<evidence type="ECO:0000313" key="16">
    <source>
        <dbReference type="Proteomes" id="UP000295794"/>
    </source>
</evidence>
<dbReference type="GO" id="GO:0051301">
    <property type="term" value="P:cell division"/>
    <property type="evidence" value="ECO:0007669"/>
    <property type="project" value="UniProtKB-KW"/>
</dbReference>
<dbReference type="SUPFAM" id="SSF53623">
    <property type="entry name" value="MurD-like peptide ligases, catalytic domain"/>
    <property type="match status" value="1"/>
</dbReference>
<dbReference type="Proteomes" id="UP000255108">
    <property type="component" value="Unassembled WGS sequence"/>
</dbReference>
<keyword evidence="4 9" id="KW-0067">ATP-binding</keyword>
<dbReference type="GO" id="GO:0009254">
    <property type="term" value="P:peptidoglycan turnover"/>
    <property type="evidence" value="ECO:0007669"/>
    <property type="project" value="UniProtKB-UniRule"/>
</dbReference>
<dbReference type="SUPFAM" id="SSF53244">
    <property type="entry name" value="MurD-like peptide ligases, peptide-binding domain"/>
    <property type="match status" value="1"/>
</dbReference>
<keyword evidence="2 9" id="KW-0132">Cell division</keyword>
<dbReference type="GO" id="GO:0008360">
    <property type="term" value="P:regulation of cell shape"/>
    <property type="evidence" value="ECO:0007669"/>
    <property type="project" value="UniProtKB-KW"/>
</dbReference>
<dbReference type="SUPFAM" id="SSF51984">
    <property type="entry name" value="MurCD N-terminal domain"/>
    <property type="match status" value="1"/>
</dbReference>
<proteinExistence type="inferred from homology"/>
<evidence type="ECO:0000259" key="10">
    <source>
        <dbReference type="Pfam" id="PF01225"/>
    </source>
</evidence>
<evidence type="ECO:0000256" key="6">
    <source>
        <dbReference type="ARBA" id="ARBA00022984"/>
    </source>
</evidence>
<accession>A0A377SW59</accession>
<comment type="similarity">
    <text evidence="9">Belongs to the MurCDEF family. Mpl subfamily.</text>
</comment>
<dbReference type="UniPathway" id="UPA00544"/>
<evidence type="ECO:0000313" key="15">
    <source>
        <dbReference type="Proteomes" id="UP000255108"/>
    </source>
</evidence>
<dbReference type="InterPro" id="IPR050061">
    <property type="entry name" value="MurCDEF_pg_biosynth"/>
</dbReference>
<keyword evidence="6 9" id="KW-0573">Peptidoglycan synthesis</keyword>
<dbReference type="InterPro" id="IPR036565">
    <property type="entry name" value="Mur-like_cat_sf"/>
</dbReference>
<dbReference type="EC" id="6.3.2.45" evidence="9"/>
<evidence type="ECO:0000256" key="1">
    <source>
        <dbReference type="ARBA" id="ARBA00022598"/>
    </source>
</evidence>
<dbReference type="AlphaFoldDB" id="A0A377SW59"/>
<comment type="catalytic activity">
    <reaction evidence="9">
        <text>UDP-N-acetyl-alpha-D-muramate + L-alanyl-gamma-D-glutamyl-meso-2,6-diaminopimelate + ATP = UDP-N-acetyl-alpha-D-muramoyl-L-alanyl-gamma-D-glutamyl-meso-2,6-diaminopimelate + ADP + phosphate + H(+)</text>
        <dbReference type="Rhea" id="RHEA:29563"/>
        <dbReference type="ChEBI" id="CHEBI:15378"/>
        <dbReference type="ChEBI" id="CHEBI:30616"/>
        <dbReference type="ChEBI" id="CHEBI:43474"/>
        <dbReference type="ChEBI" id="CHEBI:61401"/>
        <dbReference type="ChEBI" id="CHEBI:70757"/>
        <dbReference type="ChEBI" id="CHEBI:83905"/>
        <dbReference type="ChEBI" id="CHEBI:456216"/>
        <dbReference type="EC" id="6.3.2.45"/>
    </reaction>
</comment>
<comment type="cofactor">
    <cofactor evidence="9">
        <name>Mg(2+)</name>
        <dbReference type="ChEBI" id="CHEBI:18420"/>
    </cofactor>
</comment>
<evidence type="ECO:0000259" key="11">
    <source>
        <dbReference type="Pfam" id="PF02875"/>
    </source>
</evidence>
<reference evidence="14 16" key="2">
    <citation type="submission" date="2019-03" db="EMBL/GenBank/DDBJ databases">
        <title>Genomic Encyclopedia of Type Strains, Phase IV (KMG-IV): sequencing the most valuable type-strain genomes for metagenomic binning, comparative biology and taxonomic classification.</title>
        <authorList>
            <person name="Goeker M."/>
        </authorList>
    </citation>
    <scope>NUCLEOTIDE SEQUENCE [LARGE SCALE GENOMIC DNA]</scope>
    <source>
        <strain evidence="14 16">DSM 3764</strain>
    </source>
</reference>
<dbReference type="Proteomes" id="UP000295794">
    <property type="component" value="Unassembled WGS sequence"/>
</dbReference>
<sequence>MHIHILGICGTFMGGIAALARTAGHKVTGCDANVYPPMSTQLETLGIELIEGWDSEQLSLGADLYVIGNVVTRGNPLMEEILNRGLPYTSGPQWLGDNLLRDKWVLCVAGTHGKTSTSSMLAWILEYAGLAPGFLIGGIPENFGISARAPGRPRQDSASTSPFFVLEADEYDTAFFDKRSKFVHYRPRTAVLNNLEFDHADIFADLPAIETQFHHLVRTVPGLGRLLVNGKEDSLKRVLDKGCWSEVEYFGGASGWRAGQCFEDGFEVLLGDQPQGELHWALIGEHNQMNALAAIAAARHVGVSPAVAIAALAEFKNVKRRMEIKGHSKGITIYDDFAHHPTAIATTVAGLRKKVGNARILAVLEPRSNTMKLGSMKEALPGSLQSADLIFCYGANLGWSSSEALASLGPKAQSFDDLNLLIEAVRLAAQAGDHILIMSNGGFGGVHGKLLAAL</sequence>
<evidence type="ECO:0000256" key="8">
    <source>
        <dbReference type="ARBA" id="ARBA00023316"/>
    </source>
</evidence>
<organism evidence="13 15">
    <name type="scientific">Iodobacter fluviatilis</name>
    <dbReference type="NCBI Taxonomy" id="537"/>
    <lineage>
        <taxon>Bacteria</taxon>
        <taxon>Pseudomonadati</taxon>
        <taxon>Pseudomonadota</taxon>
        <taxon>Betaproteobacteria</taxon>
        <taxon>Neisseriales</taxon>
        <taxon>Chitinibacteraceae</taxon>
        <taxon>Iodobacter</taxon>
    </lineage>
</organism>
<feature type="domain" description="Mur ligase C-terminal" evidence="11">
    <location>
        <begin position="320"/>
        <end position="441"/>
    </location>
</feature>
<dbReference type="Pfam" id="PF01225">
    <property type="entry name" value="Mur_ligase"/>
    <property type="match status" value="1"/>
</dbReference>
<evidence type="ECO:0000256" key="9">
    <source>
        <dbReference type="HAMAP-Rule" id="MF_02020"/>
    </source>
</evidence>
<feature type="binding site" evidence="9">
    <location>
        <begin position="110"/>
        <end position="116"/>
    </location>
    <ligand>
        <name>ATP</name>
        <dbReference type="ChEBI" id="CHEBI:30616"/>
    </ligand>
</feature>
<keyword evidence="9" id="KW-0460">Magnesium</keyword>
<dbReference type="InterPro" id="IPR005757">
    <property type="entry name" value="Mpl"/>
</dbReference>
<dbReference type="GO" id="GO:0106418">
    <property type="term" value="F:UDP-N-acetylmuramate-L-alanyl-gamma-D-glutamyl-meso-2,6-diaminoheptanedioate ligase activity"/>
    <property type="evidence" value="ECO:0007669"/>
    <property type="project" value="UniProtKB-EC"/>
</dbReference>
<dbReference type="PANTHER" id="PTHR43445">
    <property type="entry name" value="UDP-N-ACETYLMURAMATE--L-ALANINE LIGASE-RELATED"/>
    <property type="match status" value="1"/>
</dbReference>
<dbReference type="InterPro" id="IPR000713">
    <property type="entry name" value="Mur_ligase_N"/>
</dbReference>
<dbReference type="GO" id="GO:0009252">
    <property type="term" value="P:peptidoglycan biosynthetic process"/>
    <property type="evidence" value="ECO:0007669"/>
    <property type="project" value="UniProtKB-KW"/>
</dbReference>
<evidence type="ECO:0000313" key="13">
    <source>
        <dbReference type="EMBL" id="STR45550.1"/>
    </source>
</evidence>
<dbReference type="RefSeq" id="WP_115229714.1">
    <property type="nucleotide sequence ID" value="NZ_CAWOLO010000004.1"/>
</dbReference>
<keyword evidence="8 9" id="KW-0961">Cell wall biogenesis/degradation</keyword>
<dbReference type="HAMAP" id="MF_02020">
    <property type="entry name" value="Mpl"/>
    <property type="match status" value="1"/>
</dbReference>
<dbReference type="NCBIfam" id="TIGR01081">
    <property type="entry name" value="mpl"/>
    <property type="match status" value="1"/>
</dbReference>
<dbReference type="Pfam" id="PF08245">
    <property type="entry name" value="Mur_ligase_M"/>
    <property type="match status" value="1"/>
</dbReference>
<evidence type="ECO:0000313" key="14">
    <source>
        <dbReference type="EMBL" id="TCU88049.1"/>
    </source>
</evidence>
<keyword evidence="3 9" id="KW-0547">Nucleotide-binding</keyword>
<protein>
    <recommendedName>
        <fullName evidence="9">UDP-N-acetylmuramate--L-alanyl-gamma-D-glutamyl-meso-2,6-diaminoheptandioate ligase</fullName>
        <ecNumber evidence="9">6.3.2.45</ecNumber>
    </recommendedName>
    <alternativeName>
        <fullName evidence="9">Murein peptide ligase</fullName>
    </alternativeName>
    <alternativeName>
        <fullName evidence="9">UDP-N-acetylmuramate:L-alanyl-gamma-D-glutamyl-meso-diaminopimelate ligase</fullName>
    </alternativeName>
</protein>
<evidence type="ECO:0000256" key="7">
    <source>
        <dbReference type="ARBA" id="ARBA00023306"/>
    </source>
</evidence>
<feature type="domain" description="Mur ligase central" evidence="12">
    <location>
        <begin position="108"/>
        <end position="298"/>
    </location>
</feature>
<dbReference type="Gene3D" id="3.40.1190.10">
    <property type="entry name" value="Mur-like, catalytic domain"/>
    <property type="match status" value="1"/>
</dbReference>
<dbReference type="InterPro" id="IPR004101">
    <property type="entry name" value="Mur_ligase_C"/>
</dbReference>
<dbReference type="Pfam" id="PF02875">
    <property type="entry name" value="Mur_ligase_C"/>
    <property type="match status" value="1"/>
</dbReference>
<evidence type="ECO:0000256" key="2">
    <source>
        <dbReference type="ARBA" id="ARBA00022618"/>
    </source>
</evidence>
<evidence type="ECO:0000256" key="5">
    <source>
        <dbReference type="ARBA" id="ARBA00022960"/>
    </source>
</evidence>
<dbReference type="GO" id="GO:0005524">
    <property type="term" value="F:ATP binding"/>
    <property type="evidence" value="ECO:0007669"/>
    <property type="project" value="UniProtKB-UniRule"/>
</dbReference>
<dbReference type="OrthoDB" id="9804126at2"/>
<evidence type="ECO:0000256" key="4">
    <source>
        <dbReference type="ARBA" id="ARBA00022840"/>
    </source>
</evidence>
<dbReference type="Gene3D" id="3.90.190.20">
    <property type="entry name" value="Mur ligase, C-terminal domain"/>
    <property type="match status" value="1"/>
</dbReference>
<evidence type="ECO:0000256" key="3">
    <source>
        <dbReference type="ARBA" id="ARBA00022741"/>
    </source>
</evidence>
<evidence type="ECO:0000259" key="12">
    <source>
        <dbReference type="Pfam" id="PF08245"/>
    </source>
</evidence>
<dbReference type="Gene3D" id="3.40.50.720">
    <property type="entry name" value="NAD(P)-binding Rossmann-like Domain"/>
    <property type="match status" value="1"/>
</dbReference>
<name>A0A377SW59_9NEIS</name>
<gene>
    <name evidence="9 13" type="primary">mpl</name>
    <name evidence="14" type="ORF">EV682_104219</name>
    <name evidence="13" type="ORF">NCTC11159_04125</name>
</gene>
<comment type="function">
    <text evidence="9">Reutilizes the intact tripeptide L-alanyl-gamma-D-glutamyl-meso-diaminopimelate by linking it to UDP-N-acetylmuramate.</text>
</comment>
<keyword evidence="1 9" id="KW-0436">Ligase</keyword>
<keyword evidence="5 9" id="KW-0133">Cell shape</keyword>
<feature type="domain" description="Mur ligase N-terminal catalytic" evidence="10">
    <location>
        <begin position="2"/>
        <end position="98"/>
    </location>
</feature>
<dbReference type="EMBL" id="UGHR01000004">
    <property type="protein sequence ID" value="STR45550.1"/>
    <property type="molecule type" value="Genomic_DNA"/>
</dbReference>
<keyword evidence="16" id="KW-1185">Reference proteome</keyword>
<dbReference type="InterPro" id="IPR036615">
    <property type="entry name" value="Mur_ligase_C_dom_sf"/>
</dbReference>
<dbReference type="EMBL" id="SMBT01000004">
    <property type="protein sequence ID" value="TCU88049.1"/>
    <property type="molecule type" value="Genomic_DNA"/>
</dbReference>
<dbReference type="GO" id="GO:0071555">
    <property type="term" value="P:cell wall organization"/>
    <property type="evidence" value="ECO:0007669"/>
    <property type="project" value="UniProtKB-KW"/>
</dbReference>
<reference evidence="13 15" key="1">
    <citation type="submission" date="2018-06" db="EMBL/GenBank/DDBJ databases">
        <authorList>
            <consortium name="Pathogen Informatics"/>
            <person name="Doyle S."/>
        </authorList>
    </citation>
    <scope>NUCLEOTIDE SEQUENCE [LARGE SCALE GENOMIC DNA]</scope>
    <source>
        <strain evidence="13 15">NCTC11159</strain>
    </source>
</reference>
<dbReference type="PANTHER" id="PTHR43445:SF5">
    <property type="entry name" value="UDP-N-ACETYLMURAMATE--L-ALANYL-GAMMA-D-GLUTAMYL-MESO-2,6-DIAMINOHEPTANDIOATE LIGASE"/>
    <property type="match status" value="1"/>
</dbReference>
<keyword evidence="7 9" id="KW-0131">Cell cycle</keyword>